<reference evidence="3 4" key="1">
    <citation type="journal article" date="2007" name="Int. J. Syst. Evol. Microbiol.">
        <title>Description of Pelomonas aquatica sp. nov. and Pelomonas puraquae sp. nov., isolated from industrial and haemodialysis water.</title>
        <authorList>
            <person name="Gomila M."/>
            <person name="Bowien B."/>
            <person name="Falsen E."/>
            <person name="Moore E.R."/>
            <person name="Lalucat J."/>
        </authorList>
    </citation>
    <scope>NUCLEOTIDE SEQUENCE [LARGE SCALE GENOMIC DNA]</scope>
    <source>
        <strain evidence="3 4">CCUG 52769</strain>
    </source>
</reference>
<dbReference type="AlphaFoldDB" id="A0A254N8K5"/>
<protein>
    <submittedName>
        <fullName evidence="3">Uncharacterized protein</fullName>
    </submittedName>
</protein>
<proteinExistence type="predicted"/>
<sequence>MNAGFRCLAVILLGVAGVPAPAAPPPGLATDRAAIGELISAVSLDVMSEATLQACTDMGVASADRLREAWVAWRQRHQIAPLRQVVQGLRERGGSKLPPWSDLTGPLRERVLADPRVEATCSALLQDWQGPGMDPTTLYPRARAVAAALVQVKVVSAPALPAVAAGTVRGPVLRPSQVPALAAQQQGGWGTRSVEDARREHGLVLVKGRVARRGRDDFQLIEAQGDRESAAYIRLEIDAEPWVGQEVVLRGVFTALRDYGATLADVQLVNDVAGLVPSPLPAAPLARREVLLQRVMVAPGKGLKPADLTAVVLHGKGNYNNGSSWDEDVRFLLRDGSCYRRSEMPPDQLDVAASRRLEPQQWCRWRQGPKGYEVQDQDDDGRPAGDWTPLPHRAMTPWAPGTAVDGYFSRSRFDGSLAFGGISSTQGLRLTRDGRFERSHHALGTSGTSGTVAGALNNTVIGSTSHADGRGSSSATTATVGGVGAATRQQQDDGASRRGRYRFEGYAVVLDYDDGHQERLLSFPTRAGLRGLYVGSGSLSAKD</sequence>
<comment type="caution">
    <text evidence="3">The sequence shown here is derived from an EMBL/GenBank/DDBJ whole genome shotgun (WGS) entry which is preliminary data.</text>
</comment>
<feature type="region of interest" description="Disordered" evidence="1">
    <location>
        <begin position="463"/>
        <end position="498"/>
    </location>
</feature>
<keyword evidence="4" id="KW-1185">Reference proteome</keyword>
<feature type="region of interest" description="Disordered" evidence="1">
    <location>
        <begin position="370"/>
        <end position="394"/>
    </location>
</feature>
<evidence type="ECO:0000256" key="1">
    <source>
        <dbReference type="SAM" id="MobiDB-lite"/>
    </source>
</evidence>
<name>A0A254N8K5_9BURK</name>
<dbReference type="EMBL" id="NISI01000007">
    <property type="protein sequence ID" value="OWR02697.1"/>
    <property type="molecule type" value="Genomic_DNA"/>
</dbReference>
<evidence type="ECO:0000313" key="3">
    <source>
        <dbReference type="EMBL" id="OWR02697.1"/>
    </source>
</evidence>
<dbReference type="Proteomes" id="UP000197446">
    <property type="component" value="Unassembled WGS sequence"/>
</dbReference>
<evidence type="ECO:0000256" key="2">
    <source>
        <dbReference type="SAM" id="SignalP"/>
    </source>
</evidence>
<evidence type="ECO:0000313" key="4">
    <source>
        <dbReference type="Proteomes" id="UP000197446"/>
    </source>
</evidence>
<accession>A0A254N8K5</accession>
<organism evidence="3 4">
    <name type="scientific">Roseateles puraquae</name>
    <dbReference type="NCBI Taxonomy" id="431059"/>
    <lineage>
        <taxon>Bacteria</taxon>
        <taxon>Pseudomonadati</taxon>
        <taxon>Pseudomonadota</taxon>
        <taxon>Betaproteobacteria</taxon>
        <taxon>Burkholderiales</taxon>
        <taxon>Sphaerotilaceae</taxon>
        <taxon>Roseateles</taxon>
    </lineage>
</organism>
<dbReference type="RefSeq" id="WP_277596105.1">
    <property type="nucleotide sequence ID" value="NZ_SGUE01000041.1"/>
</dbReference>
<feature type="chain" id="PRO_5012897193" evidence="2">
    <location>
        <begin position="23"/>
        <end position="543"/>
    </location>
</feature>
<keyword evidence="2" id="KW-0732">Signal</keyword>
<feature type="compositionally biased region" description="Low complexity" evidence="1">
    <location>
        <begin position="471"/>
        <end position="480"/>
    </location>
</feature>
<feature type="signal peptide" evidence="2">
    <location>
        <begin position="1"/>
        <end position="22"/>
    </location>
</feature>
<gene>
    <name evidence="3" type="ORF">CDO81_17865</name>
</gene>